<proteinExistence type="predicted"/>
<protein>
    <submittedName>
        <fullName evidence="1 4">Uncharacterized protein</fullName>
    </submittedName>
</protein>
<gene>
    <name evidence="1" type="ORF">DME_LOCUS1109</name>
</gene>
<reference evidence="1 3" key="2">
    <citation type="submission" date="2018-11" db="EMBL/GenBank/DDBJ databases">
        <authorList>
            <consortium name="Pathogen Informatics"/>
        </authorList>
    </citation>
    <scope>NUCLEOTIDE SEQUENCE [LARGE SCALE GENOMIC DNA]</scope>
</reference>
<dbReference type="Proteomes" id="UP000274756">
    <property type="component" value="Unassembled WGS sequence"/>
</dbReference>
<evidence type="ECO:0000313" key="3">
    <source>
        <dbReference type="Proteomes" id="UP000274756"/>
    </source>
</evidence>
<dbReference type="WBParaSite" id="DME_0000621201-mRNA-1">
    <property type="protein sequence ID" value="DME_0000621201-mRNA-1"/>
    <property type="gene ID" value="DME_0000621201"/>
</dbReference>
<name>A0A0N4UFJ4_DRAME</name>
<dbReference type="EMBL" id="UYYG01000013">
    <property type="protein sequence ID" value="VDN51136.1"/>
    <property type="molecule type" value="Genomic_DNA"/>
</dbReference>
<organism evidence="2 4">
    <name type="scientific">Dracunculus medinensis</name>
    <name type="common">Guinea worm</name>
    <dbReference type="NCBI Taxonomy" id="318479"/>
    <lineage>
        <taxon>Eukaryota</taxon>
        <taxon>Metazoa</taxon>
        <taxon>Ecdysozoa</taxon>
        <taxon>Nematoda</taxon>
        <taxon>Chromadorea</taxon>
        <taxon>Rhabditida</taxon>
        <taxon>Spirurina</taxon>
        <taxon>Dracunculoidea</taxon>
        <taxon>Dracunculidae</taxon>
        <taxon>Dracunculus</taxon>
    </lineage>
</organism>
<evidence type="ECO:0000313" key="4">
    <source>
        <dbReference type="WBParaSite" id="DME_0000621201-mRNA-1"/>
    </source>
</evidence>
<dbReference type="Proteomes" id="UP000038040">
    <property type="component" value="Unplaced"/>
</dbReference>
<evidence type="ECO:0000313" key="1">
    <source>
        <dbReference type="EMBL" id="VDN51136.1"/>
    </source>
</evidence>
<reference evidence="4" key="1">
    <citation type="submission" date="2017-02" db="UniProtKB">
        <authorList>
            <consortium name="WormBaseParasite"/>
        </authorList>
    </citation>
    <scope>IDENTIFICATION</scope>
</reference>
<keyword evidence="3" id="KW-1185">Reference proteome</keyword>
<dbReference type="AlphaFoldDB" id="A0A0N4UFJ4"/>
<evidence type="ECO:0000313" key="2">
    <source>
        <dbReference type="Proteomes" id="UP000038040"/>
    </source>
</evidence>
<accession>A0A0N4UFJ4</accession>
<sequence>MSSKSGYIELLKDEHIQMHAKLIELQRRYDILEASILKGNEEREFSKGSFIHRVVSAIANLYKNGLYRWYLSGGGCDHVIFYPLGEPIKCTLEMSGQMQITS</sequence>